<keyword evidence="2" id="KW-0812">Transmembrane</keyword>
<evidence type="ECO:0000313" key="3">
    <source>
        <dbReference type="EMBL" id="KAJ8301158.1"/>
    </source>
</evidence>
<keyword evidence="4" id="KW-1185">Reference proteome</keyword>
<accession>A0ABQ9E6Z0</accession>
<feature type="compositionally biased region" description="Polar residues" evidence="1">
    <location>
        <begin position="356"/>
        <end position="376"/>
    </location>
</feature>
<sequence>MQTWMVQYIYYCCWFVCQYIQQSVAIQREIYMDSMVFCGKTYTVYDMDYLIVAREQLTGSNPPLRCEITLQTGYQDPYYQLEIRQEAITISDCAFKLEIYAGQSGSRSLKSLSCGSKSTGVLYTKDRYAKLVLTQSQDLFAPANDFTLRVRTWRSPDAPVVDESMYRLSAGAIIGIVLGLIVFIVFAIMLCWCYKTGRLPGMNETKGPRYYTSSRENISKSDGGSVNVAMVPDTYLTEKNGSNSPASTKKSMFDYNDPRVWNSLTGNDNAKNKTKEEEIKRPALNPPPGGKSYSTNKGGMYEKATARTVDQKQTNAAPVGSSSPGRIRGRSQYNSFKESQQGNVDLPPAERAINTGRNNAKVSDQRDVNNLSSSPGRTRRNEYEDVGNTYENFQARRPERNASNRQQGGQAKETTFGPEESDTDVKRPSSGVFDVNPDDEGYMYDYDHVKKLSNGKNEGNKKNANATMGSEASIIDLLKTELAKRKSLKEKQQNENNGVEKEDSLKRKNKKDSFRDKEAPGGPKGKSGGQAEFNELNLDSLESDAKYRSIDQESEIGASEVIDNPLLRGTNSAIRASVTELRPRTEESPKSKKKHRKKSENKPKSSSNQPVTGAPNSTGKNKQDQEDLSDPYTSGSMPPSYPPKEDIPLPPEAMAPIFTTDDSAMQHYYPYQPDQYGGYQPPVGFPVVGYDAYGNPVYNYGNQPPGVPPTMPYAQAGQAAWYVQQTPTNNGPVTKAAFIMTTTPSHSAHDNIEAYHPHQGTYDPNYGGQYGYNAGDISHPGMPGYTSTPYNPTQQSPHGLQQLSFNTARQLQAGVEDPAFLSPSKSSTGRGHHHYTPKPIYAAETPERENADFYTHSKYREPDRIPGSPVPPPVIHEGPKRHMSIRDQITLSHGADEYEI</sequence>
<reference evidence="3 4" key="1">
    <citation type="submission" date="2022-12" db="EMBL/GenBank/DDBJ databases">
        <title>Chromosome-level genome of Tegillarca granosa.</title>
        <authorList>
            <person name="Kim J."/>
        </authorList>
    </citation>
    <scope>NUCLEOTIDE SEQUENCE [LARGE SCALE GENOMIC DNA]</scope>
    <source>
        <strain evidence="3">Teg-2019</strain>
        <tissue evidence="3">Adductor muscle</tissue>
    </source>
</reference>
<dbReference type="Proteomes" id="UP001217089">
    <property type="component" value="Unassembled WGS sequence"/>
</dbReference>
<evidence type="ECO:0000256" key="2">
    <source>
        <dbReference type="SAM" id="Phobius"/>
    </source>
</evidence>
<proteinExistence type="predicted"/>
<feature type="compositionally biased region" description="Basic and acidic residues" evidence="1">
    <location>
        <begin position="270"/>
        <end position="281"/>
    </location>
</feature>
<name>A0ABQ9E6Z0_TEGGR</name>
<keyword evidence="2" id="KW-1133">Transmembrane helix</keyword>
<feature type="compositionally biased region" description="Basic and acidic residues" evidence="1">
    <location>
        <begin position="485"/>
        <end position="519"/>
    </location>
</feature>
<evidence type="ECO:0000313" key="4">
    <source>
        <dbReference type="Proteomes" id="UP001217089"/>
    </source>
</evidence>
<feature type="region of interest" description="Disordered" evidence="1">
    <location>
        <begin position="485"/>
        <end position="654"/>
    </location>
</feature>
<comment type="caution">
    <text evidence="3">The sequence shown here is derived from an EMBL/GenBank/DDBJ whole genome shotgun (WGS) entry which is preliminary data.</text>
</comment>
<keyword evidence="2" id="KW-0472">Membrane</keyword>
<dbReference type="EMBL" id="JARBDR010000918">
    <property type="protein sequence ID" value="KAJ8301158.1"/>
    <property type="molecule type" value="Genomic_DNA"/>
</dbReference>
<evidence type="ECO:0008006" key="5">
    <source>
        <dbReference type="Google" id="ProtNLM"/>
    </source>
</evidence>
<feature type="compositionally biased region" description="Polar residues" evidence="1">
    <location>
        <begin position="403"/>
        <end position="413"/>
    </location>
</feature>
<organism evidence="3 4">
    <name type="scientific">Tegillarca granosa</name>
    <name type="common">Malaysian cockle</name>
    <name type="synonym">Anadara granosa</name>
    <dbReference type="NCBI Taxonomy" id="220873"/>
    <lineage>
        <taxon>Eukaryota</taxon>
        <taxon>Metazoa</taxon>
        <taxon>Spiralia</taxon>
        <taxon>Lophotrochozoa</taxon>
        <taxon>Mollusca</taxon>
        <taxon>Bivalvia</taxon>
        <taxon>Autobranchia</taxon>
        <taxon>Pteriomorphia</taxon>
        <taxon>Arcoida</taxon>
        <taxon>Arcoidea</taxon>
        <taxon>Arcidae</taxon>
        <taxon>Tegillarca</taxon>
    </lineage>
</organism>
<feature type="region of interest" description="Disordered" evidence="1">
    <location>
        <begin position="356"/>
        <end position="439"/>
    </location>
</feature>
<gene>
    <name evidence="3" type="ORF">KUTeg_020145</name>
</gene>
<feature type="transmembrane region" description="Helical" evidence="2">
    <location>
        <begin position="172"/>
        <end position="194"/>
    </location>
</feature>
<protein>
    <recommendedName>
        <fullName evidence="5">CUB domain-containing protein</fullName>
    </recommendedName>
</protein>
<feature type="region of interest" description="Disordered" evidence="1">
    <location>
        <begin position="858"/>
        <end position="879"/>
    </location>
</feature>
<feature type="compositionally biased region" description="Basic and acidic residues" evidence="1">
    <location>
        <begin position="581"/>
        <end position="590"/>
    </location>
</feature>
<evidence type="ECO:0000256" key="1">
    <source>
        <dbReference type="SAM" id="MobiDB-lite"/>
    </source>
</evidence>
<feature type="region of interest" description="Disordered" evidence="1">
    <location>
        <begin position="263"/>
        <end position="330"/>
    </location>
</feature>
<feature type="compositionally biased region" description="Polar residues" evidence="1">
    <location>
        <begin position="609"/>
        <end position="620"/>
    </location>
</feature>